<keyword evidence="4" id="KW-1185">Reference proteome</keyword>
<dbReference type="InterPro" id="IPR011990">
    <property type="entry name" value="TPR-like_helical_dom_sf"/>
</dbReference>
<comment type="caution">
    <text evidence="3">The sequence shown here is derived from an EMBL/GenBank/DDBJ whole genome shotgun (WGS) entry which is preliminary data.</text>
</comment>
<dbReference type="InterPro" id="IPR019734">
    <property type="entry name" value="TPR_rpt"/>
</dbReference>
<dbReference type="Pfam" id="PF13424">
    <property type="entry name" value="TPR_12"/>
    <property type="match status" value="2"/>
</dbReference>
<dbReference type="SMART" id="SM00028">
    <property type="entry name" value="TPR"/>
    <property type="match status" value="5"/>
</dbReference>
<evidence type="ECO:0000256" key="2">
    <source>
        <dbReference type="SAM" id="Phobius"/>
    </source>
</evidence>
<gene>
    <name evidence="3" type="ORF">NG800_008335</name>
</gene>
<dbReference type="PANTHER" id="PTHR10098:SF108">
    <property type="entry name" value="TETRATRICOPEPTIDE REPEAT PROTEIN 28"/>
    <property type="match status" value="1"/>
</dbReference>
<dbReference type="EMBL" id="JAMXLT020000012">
    <property type="protein sequence ID" value="MDW8548916.1"/>
    <property type="molecule type" value="Genomic_DNA"/>
</dbReference>
<evidence type="ECO:0000256" key="1">
    <source>
        <dbReference type="PROSITE-ProRule" id="PRU00339"/>
    </source>
</evidence>
<dbReference type="Gene3D" id="1.10.10.10">
    <property type="entry name" value="Winged helix-like DNA-binding domain superfamily/Winged helix DNA-binding domain"/>
    <property type="match status" value="1"/>
</dbReference>
<dbReference type="RefSeq" id="WP_063968698.1">
    <property type="nucleotide sequence ID" value="NZ_JAMXLT020000012.1"/>
</dbReference>
<dbReference type="SUPFAM" id="SSF46894">
    <property type="entry name" value="C-terminal effector domain of the bipartite response regulators"/>
    <property type="match status" value="1"/>
</dbReference>
<keyword evidence="2" id="KW-0812">Transmembrane</keyword>
<feature type="transmembrane region" description="Helical" evidence="2">
    <location>
        <begin position="314"/>
        <end position="336"/>
    </location>
</feature>
<dbReference type="InterPro" id="IPR016032">
    <property type="entry name" value="Sig_transdc_resp-reg_C-effctor"/>
</dbReference>
<feature type="repeat" description="TPR" evidence="1">
    <location>
        <begin position="202"/>
        <end position="235"/>
    </location>
</feature>
<accession>A0ABU4JGW0</accession>
<keyword evidence="1" id="KW-0802">TPR repeat</keyword>
<dbReference type="PROSITE" id="PS50005">
    <property type="entry name" value="TPR"/>
    <property type="match status" value="2"/>
</dbReference>
<dbReference type="Proteomes" id="UP001204439">
    <property type="component" value="Unassembled WGS sequence"/>
</dbReference>
<dbReference type="InterPro" id="IPR036388">
    <property type="entry name" value="WH-like_DNA-bd_sf"/>
</dbReference>
<organism evidence="3 4">
    <name type="scientific">Epilithonimonas ginsengisoli</name>
    <dbReference type="NCBI Taxonomy" id="1245592"/>
    <lineage>
        <taxon>Bacteria</taxon>
        <taxon>Pseudomonadati</taxon>
        <taxon>Bacteroidota</taxon>
        <taxon>Flavobacteriia</taxon>
        <taxon>Flavobacteriales</taxon>
        <taxon>Weeksellaceae</taxon>
        <taxon>Chryseobacterium group</taxon>
        <taxon>Epilithonimonas</taxon>
    </lineage>
</organism>
<dbReference type="SUPFAM" id="SSF48452">
    <property type="entry name" value="TPR-like"/>
    <property type="match status" value="2"/>
</dbReference>
<feature type="repeat" description="TPR" evidence="1">
    <location>
        <begin position="162"/>
        <end position="195"/>
    </location>
</feature>
<evidence type="ECO:0000313" key="3">
    <source>
        <dbReference type="EMBL" id="MDW8548916.1"/>
    </source>
</evidence>
<keyword evidence="2" id="KW-1133">Transmembrane helix</keyword>
<evidence type="ECO:0000313" key="4">
    <source>
        <dbReference type="Proteomes" id="UP001204439"/>
    </source>
</evidence>
<sequence length="493" mass="57230">MLKMNKVNPILFLFLILLFAVFCNDEGAKSVANKNHSAKDESGNFRKLGDEQWHLGNYQEALNYFTKAYKKVKASGDEKETATLLNNLGLVHWRLENNTAALECYTESAALAEKNGMQRLLGLTHTNRALILKEQRNFEEAFIQNNEAIRLFKEINKPHDLATAYNNQGQIYRYSGAYDEALKFYLLSLEQCEKINDLEGKAVAYQNLSTVYAKQGKKEKALDAARKCLKISYKTKSKVRISEGLYELSHNFDRFKMPDSALYYFKKHNEIEKSLMKANQSKILSQFQANLGIEVKNLRIKNLQNEKEIANDRFMFVGACVMIALLVSAFFIYRYLSIIKFRKKQLEAELETSKQIIQIKEDDLRTYIIDLTDKNNIISKLQEPDKEPRDIEDEVNELLEQKIFTDDGWDKFKKRFAEIYPDFFKRIKQSNIPVTEAEIRILVLMTLKLNGNEMANSLGISPQSVRACKMRLKKKLQVNDYESVENYLNYIFS</sequence>
<dbReference type="Gene3D" id="1.25.40.10">
    <property type="entry name" value="Tetratricopeptide repeat domain"/>
    <property type="match status" value="1"/>
</dbReference>
<name>A0ABU4JGW0_9FLAO</name>
<protein>
    <submittedName>
        <fullName evidence="3">Tetratricopeptide repeat protein</fullName>
    </submittedName>
</protein>
<dbReference type="PANTHER" id="PTHR10098">
    <property type="entry name" value="RAPSYN-RELATED"/>
    <property type="match status" value="1"/>
</dbReference>
<proteinExistence type="predicted"/>
<keyword evidence="2" id="KW-0472">Membrane</keyword>
<reference evidence="3 4" key="1">
    <citation type="submission" date="2023-11" db="EMBL/GenBank/DDBJ databases">
        <title>First isolation, identification, and characterization of non-pathogenic Epilithonimonas ginsengisoli isolated from diseased farmed rainbow trout (Oncorhynchus mykiss) in Chile.</title>
        <authorList>
            <person name="Miranda C.D."/>
            <person name="Irgang R."/>
            <person name="Concha C."/>
            <person name="Rojas R."/>
            <person name="Avendano R."/>
        </authorList>
    </citation>
    <scope>NUCLEOTIDE SEQUENCE [LARGE SCALE GENOMIC DNA]</scope>
    <source>
        <strain evidence="3 4">FP99</strain>
    </source>
</reference>